<dbReference type="PROSITE" id="PS50174">
    <property type="entry name" value="G_PATCH"/>
    <property type="match status" value="1"/>
</dbReference>
<dbReference type="OrthoDB" id="21470at2759"/>
<dbReference type="STRING" id="1220926.S2KFX3"/>
<dbReference type="EMBL" id="KE123910">
    <property type="protein sequence ID" value="EPB91285.1"/>
    <property type="molecule type" value="Genomic_DNA"/>
</dbReference>
<feature type="domain" description="G-patch" evidence="2">
    <location>
        <begin position="405"/>
        <end position="448"/>
    </location>
</feature>
<evidence type="ECO:0000259" key="2">
    <source>
        <dbReference type="PROSITE" id="PS50174"/>
    </source>
</evidence>
<evidence type="ECO:0000313" key="4">
    <source>
        <dbReference type="Proteomes" id="UP000014254"/>
    </source>
</evidence>
<reference evidence="4" key="1">
    <citation type="submission" date="2013-05" db="EMBL/GenBank/DDBJ databases">
        <title>The Genome sequence of Mucor circinelloides f. circinelloides 1006PhL.</title>
        <authorList>
            <consortium name="The Broad Institute Genomics Platform"/>
            <person name="Cuomo C."/>
            <person name="Earl A."/>
            <person name="Findley K."/>
            <person name="Lee S.C."/>
            <person name="Walker B."/>
            <person name="Young S."/>
            <person name="Zeng Q."/>
            <person name="Gargeya S."/>
            <person name="Fitzgerald M."/>
            <person name="Haas B."/>
            <person name="Abouelleil A."/>
            <person name="Allen A.W."/>
            <person name="Alvarado L."/>
            <person name="Arachchi H.M."/>
            <person name="Berlin A.M."/>
            <person name="Chapman S.B."/>
            <person name="Gainer-Dewar J."/>
            <person name="Goldberg J."/>
            <person name="Griggs A."/>
            <person name="Gujja S."/>
            <person name="Hansen M."/>
            <person name="Howarth C."/>
            <person name="Imamovic A."/>
            <person name="Ireland A."/>
            <person name="Larimer J."/>
            <person name="McCowan C."/>
            <person name="Murphy C."/>
            <person name="Pearson M."/>
            <person name="Poon T.W."/>
            <person name="Priest M."/>
            <person name="Roberts A."/>
            <person name="Saif S."/>
            <person name="Shea T."/>
            <person name="Sisk P."/>
            <person name="Sykes S."/>
            <person name="Wortman J."/>
            <person name="Nusbaum C."/>
            <person name="Birren B."/>
        </authorList>
    </citation>
    <scope>NUCLEOTIDE SEQUENCE [LARGE SCALE GENOMIC DNA]</scope>
    <source>
        <strain evidence="4">1006PhL</strain>
    </source>
</reference>
<keyword evidence="4" id="KW-1185">Reference proteome</keyword>
<dbReference type="VEuPathDB" id="FungiDB:HMPREF1544_01801"/>
<protein>
    <recommendedName>
        <fullName evidence="2">G-patch domain-containing protein</fullName>
    </recommendedName>
</protein>
<dbReference type="Proteomes" id="UP000014254">
    <property type="component" value="Unassembled WGS sequence"/>
</dbReference>
<name>S2KFX3_MUCC1</name>
<feature type="region of interest" description="Disordered" evidence="1">
    <location>
        <begin position="1"/>
        <end position="30"/>
    </location>
</feature>
<gene>
    <name evidence="3" type="ORF">HMPREF1544_01801</name>
</gene>
<dbReference type="AlphaFoldDB" id="S2KFX3"/>
<dbReference type="GO" id="GO:0003676">
    <property type="term" value="F:nucleic acid binding"/>
    <property type="evidence" value="ECO:0007669"/>
    <property type="project" value="InterPro"/>
</dbReference>
<evidence type="ECO:0000313" key="3">
    <source>
        <dbReference type="EMBL" id="EPB91285.1"/>
    </source>
</evidence>
<proteinExistence type="predicted"/>
<evidence type="ECO:0000256" key="1">
    <source>
        <dbReference type="SAM" id="MobiDB-lite"/>
    </source>
</evidence>
<dbReference type="eggNOG" id="ENOG502RB3B">
    <property type="taxonomic scope" value="Eukaryota"/>
</dbReference>
<feature type="compositionally biased region" description="Basic residues" evidence="1">
    <location>
        <begin position="1"/>
        <end position="18"/>
    </location>
</feature>
<dbReference type="InterPro" id="IPR000467">
    <property type="entry name" value="G_patch_dom"/>
</dbReference>
<dbReference type="InterPro" id="IPR051189">
    <property type="entry name" value="Splicing_assoc_domain"/>
</dbReference>
<dbReference type="InParanoid" id="S2KFX3"/>
<dbReference type="SMART" id="SM00443">
    <property type="entry name" value="G_patch"/>
    <property type="match status" value="1"/>
</dbReference>
<dbReference type="Pfam" id="PF01585">
    <property type="entry name" value="G-patch"/>
    <property type="match status" value="1"/>
</dbReference>
<sequence>MPKFKGNNKAKKREKRPRGGGFGFNKSKELKEFEGHVPKYDIPNRSPITQHSMQEEVFIVNNTVDVPSQPSTFDQLSRISMTHLTGSSVEARQLDESTGDLGFFFDSTPQPQSNYANPTSLQIGSTTSSIEMHESDTKTSSRYQKKKRKIIQDESIYIDSEDDNDDALSISSSEDVSMLDALAHWGNSAMFQEEPAGHRYHSDDEEDYAILKNTPLCDIFDSDQDIITTLDSDEEQAPSDMFKWESDDHLDVPEHMKHNYRGLLKEERGRLKKQKKPKYKVTKIRAVKAKSKKKDLIDRIVDEFVGKNNVNAYLLTDLTHLGRNIVVPKLAKLFKLEIVQERSNETTVELRKTSMTTAHNDLKKLRKRVKGVQTRRVEKRAARVQIKEDANHGKQVASSSAPISSSNVGHRMLAAMGWKEGEAIGNNENGIKEPVKVYLRAKRRGLGA</sequence>
<organism evidence="3 4">
    <name type="scientific">Mucor circinelloides f. circinelloides (strain 1006PhL)</name>
    <name type="common">Mucormycosis agent</name>
    <name type="synonym">Calyptromyces circinelloides</name>
    <dbReference type="NCBI Taxonomy" id="1220926"/>
    <lineage>
        <taxon>Eukaryota</taxon>
        <taxon>Fungi</taxon>
        <taxon>Fungi incertae sedis</taxon>
        <taxon>Mucoromycota</taxon>
        <taxon>Mucoromycotina</taxon>
        <taxon>Mucoromycetes</taxon>
        <taxon>Mucorales</taxon>
        <taxon>Mucorineae</taxon>
        <taxon>Mucoraceae</taxon>
        <taxon>Mucor</taxon>
    </lineage>
</organism>
<dbReference type="PANTHER" id="PTHR14195">
    <property type="entry name" value="G PATCH DOMAIN CONTAINING PROTEIN 2"/>
    <property type="match status" value="1"/>
</dbReference>
<dbReference type="OMA" id="EDANHGK"/>
<accession>S2KFX3</accession>